<gene>
    <name evidence="2" type="ORF">LCGC14_3137080</name>
</gene>
<feature type="non-terminal residue" evidence="2">
    <location>
        <position position="173"/>
    </location>
</feature>
<feature type="domain" description="Cyclophilin TM1367-like" evidence="1">
    <location>
        <begin position="98"/>
        <end position="173"/>
    </location>
</feature>
<accession>A0A0F8WLV6</accession>
<dbReference type="Gene3D" id="2.40.100.20">
    <property type="match status" value="1"/>
</dbReference>
<comment type="caution">
    <text evidence="2">The sequence shown here is derived from an EMBL/GenBank/DDBJ whole genome shotgun (WGS) entry which is preliminary data.</text>
</comment>
<name>A0A0F8WLV6_9ZZZZ</name>
<dbReference type="InterPro" id="IPR025658">
    <property type="entry name" value="Cyclophilin_TM1367"/>
</dbReference>
<sequence>MDAILILLKKKKKKVSNDKTKSNYIRTRSLWCSVLATQRSLVRIQPPLPRLLGLGSDYPVFLFNEAWSALCYDYKPMGLHFPSLKNNDENWSETMKRTIQIKVDGIECEATLNNSRTAEAIWEALPIVASINTWGDEVYFAIPVKLELEEGQELVAVGDLGYWPTGSAFCIFF</sequence>
<dbReference type="Pfam" id="PF04126">
    <property type="entry name" value="Cyclophil_like"/>
    <property type="match status" value="1"/>
</dbReference>
<protein>
    <recommendedName>
        <fullName evidence="1">Cyclophilin TM1367-like domain-containing protein</fullName>
    </recommendedName>
</protein>
<dbReference type="AlphaFoldDB" id="A0A0F8WLV6"/>
<proteinExistence type="predicted"/>
<dbReference type="SUPFAM" id="SSF50891">
    <property type="entry name" value="Cyclophilin-like"/>
    <property type="match status" value="1"/>
</dbReference>
<dbReference type="InterPro" id="IPR029000">
    <property type="entry name" value="Cyclophilin-like_dom_sf"/>
</dbReference>
<organism evidence="2">
    <name type="scientific">marine sediment metagenome</name>
    <dbReference type="NCBI Taxonomy" id="412755"/>
    <lineage>
        <taxon>unclassified sequences</taxon>
        <taxon>metagenomes</taxon>
        <taxon>ecological metagenomes</taxon>
    </lineage>
</organism>
<dbReference type="EMBL" id="LAZR01068652">
    <property type="protein sequence ID" value="KKK49235.1"/>
    <property type="molecule type" value="Genomic_DNA"/>
</dbReference>
<evidence type="ECO:0000313" key="2">
    <source>
        <dbReference type="EMBL" id="KKK49235.1"/>
    </source>
</evidence>
<reference evidence="2" key="1">
    <citation type="journal article" date="2015" name="Nature">
        <title>Complex archaea that bridge the gap between prokaryotes and eukaryotes.</title>
        <authorList>
            <person name="Spang A."/>
            <person name="Saw J.H."/>
            <person name="Jorgensen S.L."/>
            <person name="Zaremba-Niedzwiedzka K."/>
            <person name="Martijn J."/>
            <person name="Lind A.E."/>
            <person name="van Eijk R."/>
            <person name="Schleper C."/>
            <person name="Guy L."/>
            <person name="Ettema T.J."/>
        </authorList>
    </citation>
    <scope>NUCLEOTIDE SEQUENCE</scope>
</reference>
<evidence type="ECO:0000259" key="1">
    <source>
        <dbReference type="Pfam" id="PF04126"/>
    </source>
</evidence>